<dbReference type="PATRIC" id="fig|1214179.4.peg.101"/>
<evidence type="ECO:0000256" key="15">
    <source>
        <dbReference type="ARBA" id="ARBA00049902"/>
    </source>
</evidence>
<dbReference type="Pfam" id="PF00905">
    <property type="entry name" value="Transpeptidase"/>
    <property type="match status" value="1"/>
</dbReference>
<dbReference type="InterPro" id="IPR001460">
    <property type="entry name" value="PCN-bd_Tpept"/>
</dbReference>
<evidence type="ECO:0000256" key="17">
    <source>
        <dbReference type="SAM" id="Phobius"/>
    </source>
</evidence>
<dbReference type="Gene3D" id="3.40.710.10">
    <property type="entry name" value="DD-peptidase/beta-lactamase superfamily"/>
    <property type="match status" value="1"/>
</dbReference>
<dbReference type="NCBIfam" id="NF038274">
    <property type="entry name" value="strep_PBP1B"/>
    <property type="match status" value="1"/>
</dbReference>
<keyword evidence="7" id="KW-0378">Hydrolase</keyword>
<evidence type="ECO:0000256" key="11">
    <source>
        <dbReference type="ARBA" id="ARBA00023136"/>
    </source>
</evidence>
<evidence type="ECO:0000256" key="13">
    <source>
        <dbReference type="ARBA" id="ARBA00023316"/>
    </source>
</evidence>
<evidence type="ECO:0000256" key="12">
    <source>
        <dbReference type="ARBA" id="ARBA00023268"/>
    </source>
</evidence>
<evidence type="ECO:0000256" key="2">
    <source>
        <dbReference type="ARBA" id="ARBA00022645"/>
    </source>
</evidence>
<evidence type="ECO:0000256" key="7">
    <source>
        <dbReference type="ARBA" id="ARBA00022801"/>
    </source>
</evidence>
<evidence type="ECO:0000256" key="4">
    <source>
        <dbReference type="ARBA" id="ARBA00022676"/>
    </source>
</evidence>
<dbReference type="GO" id="GO:0009002">
    <property type="term" value="F:serine-type D-Ala-D-Ala carboxypeptidase activity"/>
    <property type="evidence" value="ECO:0007669"/>
    <property type="project" value="UniProtKB-EC"/>
</dbReference>
<dbReference type="InterPro" id="IPR001264">
    <property type="entry name" value="Glyco_trans_51"/>
</dbReference>
<evidence type="ECO:0000256" key="6">
    <source>
        <dbReference type="ARBA" id="ARBA00022692"/>
    </source>
</evidence>
<dbReference type="SUPFAM" id="SSF56601">
    <property type="entry name" value="beta-lactamase/transpeptidase-like"/>
    <property type="match status" value="1"/>
</dbReference>
<keyword evidence="1" id="KW-1003">Cell membrane</keyword>
<dbReference type="Gene3D" id="1.10.3810.10">
    <property type="entry name" value="Biosynthetic peptidoglycan transglycosylase-like"/>
    <property type="match status" value="1"/>
</dbReference>
<feature type="compositionally biased region" description="Low complexity" evidence="16">
    <location>
        <begin position="762"/>
        <end position="801"/>
    </location>
</feature>
<keyword evidence="11 17" id="KW-0472">Membrane</keyword>
<dbReference type="Proteomes" id="UP000028185">
    <property type="component" value="Chromosome"/>
</dbReference>
<dbReference type="GO" id="GO:0008955">
    <property type="term" value="F:peptidoglycan glycosyltransferase activity"/>
    <property type="evidence" value="ECO:0007669"/>
    <property type="project" value="UniProtKB-EC"/>
</dbReference>
<keyword evidence="3" id="KW-0645">Protease</keyword>
<dbReference type="GO" id="GO:0008658">
    <property type="term" value="F:penicillin binding"/>
    <property type="evidence" value="ECO:0007669"/>
    <property type="project" value="InterPro"/>
</dbReference>
<dbReference type="GO" id="GO:0008360">
    <property type="term" value="P:regulation of cell shape"/>
    <property type="evidence" value="ECO:0007669"/>
    <property type="project" value="UniProtKB-KW"/>
</dbReference>
<evidence type="ECO:0000256" key="5">
    <source>
        <dbReference type="ARBA" id="ARBA00022679"/>
    </source>
</evidence>
<dbReference type="EMBL" id="CP008921">
    <property type="protein sequence ID" value="AIG42650.1"/>
    <property type="molecule type" value="Genomic_DNA"/>
</dbReference>
<dbReference type="HOGENOM" id="CLU_006354_2_0_9"/>
<dbReference type="GO" id="GO:0009252">
    <property type="term" value="P:peptidoglycan biosynthetic process"/>
    <property type="evidence" value="ECO:0007669"/>
    <property type="project" value="UniProtKB-KW"/>
</dbReference>
<keyword evidence="4" id="KW-0328">Glycosyltransferase</keyword>
<organism evidence="20 21">
    <name type="scientific">Streptococcus suis 6407</name>
    <dbReference type="NCBI Taxonomy" id="1214179"/>
    <lineage>
        <taxon>Bacteria</taxon>
        <taxon>Bacillati</taxon>
        <taxon>Bacillota</taxon>
        <taxon>Bacilli</taxon>
        <taxon>Lactobacillales</taxon>
        <taxon>Streptococcaceae</taxon>
        <taxon>Streptococcus</taxon>
    </lineage>
</organism>
<reference evidence="20 21" key="1">
    <citation type="journal article" date="2014" name="Genome Announc.">
        <title>Whole-Genome Sequence of Streptococcus suis Serotype 4 Reference Strain 6407.</title>
        <authorList>
            <person name="Wang K."/>
            <person name="Chen J."/>
            <person name="Yao H."/>
            <person name="Lu C."/>
        </authorList>
    </citation>
    <scope>NUCLEOTIDE SEQUENCE [LARGE SCALE GENOMIC DNA]</scope>
    <source>
        <strain evidence="20">6407</strain>
    </source>
</reference>
<evidence type="ECO:0000313" key="20">
    <source>
        <dbReference type="EMBL" id="AIG42650.1"/>
    </source>
</evidence>
<keyword evidence="13" id="KW-0961">Cell wall biogenesis/degradation</keyword>
<feature type="domain" description="Penicillin-binding protein transpeptidase" evidence="18">
    <location>
        <begin position="400"/>
        <end position="633"/>
    </location>
</feature>
<evidence type="ECO:0000313" key="21">
    <source>
        <dbReference type="Proteomes" id="UP000028185"/>
    </source>
</evidence>
<comment type="catalytic activity">
    <reaction evidence="14">
        <text>Preferential cleavage: (Ac)2-L-Lys-D-Ala-|-D-Ala. Also transpeptidation of peptidyl-alanyl moieties that are N-acyl substituents of D-alanine.</text>
        <dbReference type="EC" id="3.4.16.4"/>
    </reaction>
</comment>
<gene>
    <name evidence="20" type="ORF">ID09_00665</name>
</gene>
<feature type="region of interest" description="Disordered" evidence="16">
    <location>
        <begin position="760"/>
        <end position="807"/>
    </location>
</feature>
<proteinExistence type="predicted"/>
<keyword evidence="8" id="KW-0133">Cell shape</keyword>
<dbReference type="Gene3D" id="3.40.50.12800">
    <property type="match status" value="1"/>
</dbReference>
<keyword evidence="12" id="KW-0511">Multifunctional enzyme</keyword>
<dbReference type="PANTHER" id="PTHR32282:SF32">
    <property type="entry name" value="PENICILLIN-BINDING PROTEIN 2A"/>
    <property type="match status" value="1"/>
</dbReference>
<dbReference type="InterPro" id="IPR012338">
    <property type="entry name" value="Beta-lactam/transpept-like"/>
</dbReference>
<dbReference type="GO" id="GO:0006508">
    <property type="term" value="P:proteolysis"/>
    <property type="evidence" value="ECO:0007669"/>
    <property type="project" value="UniProtKB-KW"/>
</dbReference>
<dbReference type="InterPro" id="IPR023346">
    <property type="entry name" value="Lysozyme-like_dom_sf"/>
</dbReference>
<dbReference type="Pfam" id="PF00912">
    <property type="entry name" value="Transgly"/>
    <property type="match status" value="1"/>
</dbReference>
<dbReference type="InterPro" id="IPR050396">
    <property type="entry name" value="Glycosyltr_51/Transpeptidase"/>
</dbReference>
<feature type="transmembrane region" description="Helical" evidence="17">
    <location>
        <begin position="37"/>
        <end position="60"/>
    </location>
</feature>
<dbReference type="PANTHER" id="PTHR32282">
    <property type="entry name" value="BINDING PROTEIN TRANSPEPTIDASE, PUTATIVE-RELATED"/>
    <property type="match status" value="1"/>
</dbReference>
<evidence type="ECO:0000256" key="10">
    <source>
        <dbReference type="ARBA" id="ARBA00022989"/>
    </source>
</evidence>
<sequence length="807" mass="87229">MATKSDKQDFKKKISALGLGDVVGVFLRTLKLLFNSVAVLVFLFGLFGGGIGIGFVVSLFDDVKIPKTEELVAKVSEVSRISTVTYSDGSLVSEVNSDLLRVPITSEEVSNYLKQAVIATEDETFETHNGVVPKAVLRAALGSVGLGSSSGGSTLTQQLIKQQLVGDAPTFTRKANEIVSALALERNMTKEEILTIYLNVSPFGRNNQGRNIAGVEAAAQGIFGKPAKDLTVPQAAFIAGLPQSPIVYSPYASDGTRKSDEDMVYGIERYQDVLFNMYRASFLTKEEYETYKAYDIKQDFIAPAPVMADTKDYLYYKVMEEAQEVMFDYLVKRDKVSKNDLKNDETKASYEELAKQELSQGGYTIKSTVDQKIYAAMQSVVANYGSVLDDGNEYVETGSVLIDNATGAILGFVGGRDYSTNQNNHAFDTLRSPASTIKPLLAYGIAIDQGLIGSASILSDYPTNFSSGQPIMYGSGRGTGMMNLQTAIDRSVNIPAFWTYKMMRNAGVDAKAYMDKMNYHIPMYDIESVPLGGGVEISVLTNTNAYQTLANGGVYNKHYIVESITASDGTVVYQHEAAPVQVYSKATASIMNQLLRQVVNSGYTTTFKSRLSGLNPQAASSDFVGKTGTSNEVNDVWLMLSTPRVTLGTWAGNDDNSEMYVWTGYHNNSQYVAHMVDALYNVNADMFAGKFELDSSVIASSVVASTGQRAGTTQVNGRQVTVGGAMTTSYWAKNGAPVTSYNFMVGGTDSDRAQAWNTIIGSQTPTSSSSTQRSSSTRSSTSSSANNTNQSSETQTATSEQANNDSP</sequence>
<evidence type="ECO:0000259" key="18">
    <source>
        <dbReference type="Pfam" id="PF00905"/>
    </source>
</evidence>
<dbReference type="InterPro" id="IPR036950">
    <property type="entry name" value="PBP_transglycosylase"/>
</dbReference>
<keyword evidence="5" id="KW-0808">Transferase</keyword>
<evidence type="ECO:0000256" key="16">
    <source>
        <dbReference type="SAM" id="MobiDB-lite"/>
    </source>
</evidence>
<feature type="domain" description="Glycosyl transferase family 51" evidence="19">
    <location>
        <begin position="89"/>
        <end position="260"/>
    </location>
</feature>
<protein>
    <submittedName>
        <fullName evidence="20">Transglycosylase</fullName>
    </submittedName>
</protein>
<accession>A0A075SNM7</accession>
<evidence type="ECO:0000256" key="14">
    <source>
        <dbReference type="ARBA" id="ARBA00034000"/>
    </source>
</evidence>
<keyword evidence="10 17" id="KW-1133">Transmembrane helix</keyword>
<evidence type="ECO:0000259" key="19">
    <source>
        <dbReference type="Pfam" id="PF00912"/>
    </source>
</evidence>
<evidence type="ECO:0000256" key="3">
    <source>
        <dbReference type="ARBA" id="ARBA00022670"/>
    </source>
</evidence>
<dbReference type="SUPFAM" id="SSF53955">
    <property type="entry name" value="Lysozyme-like"/>
    <property type="match status" value="1"/>
</dbReference>
<dbReference type="RefSeq" id="WP_024382128.1">
    <property type="nucleotide sequence ID" value="NZ_ALLE01000035.1"/>
</dbReference>
<comment type="catalytic activity">
    <reaction evidence="15">
        <text>[GlcNAc-(1-&gt;4)-Mur2Ac(oyl-L-Ala-gamma-D-Glu-L-Lys-D-Ala-D-Ala)](n)-di-trans,octa-cis-undecaprenyl diphosphate + beta-D-GlcNAc-(1-&gt;4)-Mur2Ac(oyl-L-Ala-gamma-D-Glu-L-Lys-D-Ala-D-Ala)-di-trans,octa-cis-undecaprenyl diphosphate = [GlcNAc-(1-&gt;4)-Mur2Ac(oyl-L-Ala-gamma-D-Glu-L-Lys-D-Ala-D-Ala)](n+1)-di-trans,octa-cis-undecaprenyl diphosphate + di-trans,octa-cis-undecaprenyl diphosphate + H(+)</text>
        <dbReference type="Rhea" id="RHEA:23708"/>
        <dbReference type="Rhea" id="RHEA-COMP:9602"/>
        <dbReference type="Rhea" id="RHEA-COMP:9603"/>
        <dbReference type="ChEBI" id="CHEBI:15378"/>
        <dbReference type="ChEBI" id="CHEBI:58405"/>
        <dbReference type="ChEBI" id="CHEBI:60033"/>
        <dbReference type="ChEBI" id="CHEBI:78435"/>
        <dbReference type="EC" id="2.4.99.28"/>
    </reaction>
</comment>
<keyword evidence="9" id="KW-0573">Peptidoglycan synthesis</keyword>
<dbReference type="AlphaFoldDB" id="A0A075SNM7"/>
<dbReference type="GO" id="GO:0030288">
    <property type="term" value="C:outer membrane-bounded periplasmic space"/>
    <property type="evidence" value="ECO:0007669"/>
    <property type="project" value="TreeGrafter"/>
</dbReference>
<keyword evidence="6 17" id="KW-0812">Transmembrane</keyword>
<name>A0A075SNM7_STRSU</name>
<keyword evidence="2" id="KW-0121">Carboxypeptidase</keyword>
<dbReference type="GO" id="GO:0071555">
    <property type="term" value="P:cell wall organization"/>
    <property type="evidence" value="ECO:0007669"/>
    <property type="project" value="UniProtKB-KW"/>
</dbReference>
<evidence type="ECO:0000256" key="9">
    <source>
        <dbReference type="ARBA" id="ARBA00022984"/>
    </source>
</evidence>
<evidence type="ECO:0000256" key="1">
    <source>
        <dbReference type="ARBA" id="ARBA00022475"/>
    </source>
</evidence>
<evidence type="ECO:0000256" key="8">
    <source>
        <dbReference type="ARBA" id="ARBA00022960"/>
    </source>
</evidence>